<evidence type="ECO:0000313" key="1">
    <source>
        <dbReference type="EMBL" id="KAH7373276.1"/>
    </source>
</evidence>
<dbReference type="PANTHER" id="PTHR35309">
    <property type="match status" value="1"/>
</dbReference>
<evidence type="ECO:0000313" key="2">
    <source>
        <dbReference type="Proteomes" id="UP000825935"/>
    </source>
</evidence>
<keyword evidence="2" id="KW-1185">Reference proteome</keyword>
<dbReference type="AlphaFoldDB" id="A0A8T2SXZ6"/>
<dbReference type="InterPro" id="IPR025893">
    <property type="entry name" value="Tocopherol_cyclase"/>
</dbReference>
<gene>
    <name evidence="1" type="ORF">KP509_17G047900</name>
</gene>
<dbReference type="OrthoDB" id="38968at2759"/>
<dbReference type="EMBL" id="CM035422">
    <property type="protein sequence ID" value="KAH7373276.1"/>
    <property type="molecule type" value="Genomic_DNA"/>
</dbReference>
<sequence>MMASSLRSCHAFASPASSISRHKRHSEPLLISRASSVVALPPTLTDVPNRELSTPHSGYHFEGSKRRFFEGWYFRLTLPEEKTSFAFIYTIEDPAFTGCLSDFDRREYGPRFPGTGAQIMEGENNFLFQYSQETRNFWANRHELALGNTFVAHPGQIPPKDEVSSQEFQASVEQGYQVSSVWHQGFLCDDGRLSNTQTMKSVKWQYSTKPVFGWGDTISKQKATAGWLAALPVFEPHWQICMAGGLSTGWVEWGDKRHEFKDAPSYVEKNWGGSFPKKWFWAQCNSFDKSPGFISLTIGGGQRFLPLTRSYEEVALVGVHYNGKFYEFAPWKGPVEWEISPWGYWHVKAQNALYEVEVIGTTDDSGTPILCPTENGMAPRCRDTFYGDLKLELWERTSTGARGRPVLSVTSNMAALEVGGGPWDSTWRHRSESGRIAKMLLGLPIDVASLYKWFPSRMPPGL</sequence>
<dbReference type="GO" id="GO:0009976">
    <property type="term" value="F:tocopherol cyclase activity"/>
    <property type="evidence" value="ECO:0007669"/>
    <property type="project" value="InterPro"/>
</dbReference>
<dbReference type="Pfam" id="PF14249">
    <property type="entry name" value="Tocopherol_cycl"/>
    <property type="match status" value="1"/>
</dbReference>
<proteinExistence type="predicted"/>
<dbReference type="OMA" id="YQDRNWG"/>
<dbReference type="Proteomes" id="UP000825935">
    <property type="component" value="Chromosome 17"/>
</dbReference>
<name>A0A8T2SXZ6_CERRI</name>
<evidence type="ECO:0008006" key="3">
    <source>
        <dbReference type="Google" id="ProtNLM"/>
    </source>
</evidence>
<organism evidence="1 2">
    <name type="scientific">Ceratopteris richardii</name>
    <name type="common">Triangle waterfern</name>
    <dbReference type="NCBI Taxonomy" id="49495"/>
    <lineage>
        <taxon>Eukaryota</taxon>
        <taxon>Viridiplantae</taxon>
        <taxon>Streptophyta</taxon>
        <taxon>Embryophyta</taxon>
        <taxon>Tracheophyta</taxon>
        <taxon>Polypodiopsida</taxon>
        <taxon>Polypodiidae</taxon>
        <taxon>Polypodiales</taxon>
        <taxon>Pteridineae</taxon>
        <taxon>Pteridaceae</taxon>
        <taxon>Parkerioideae</taxon>
        <taxon>Ceratopteris</taxon>
    </lineage>
</organism>
<reference evidence="1" key="1">
    <citation type="submission" date="2021-08" db="EMBL/GenBank/DDBJ databases">
        <title>WGS assembly of Ceratopteris richardii.</title>
        <authorList>
            <person name="Marchant D.B."/>
            <person name="Chen G."/>
            <person name="Jenkins J."/>
            <person name="Shu S."/>
            <person name="Leebens-Mack J."/>
            <person name="Grimwood J."/>
            <person name="Schmutz J."/>
            <person name="Soltis P."/>
            <person name="Soltis D."/>
            <person name="Chen Z.-H."/>
        </authorList>
    </citation>
    <scope>NUCLEOTIDE SEQUENCE</scope>
    <source>
        <strain evidence="1">Whitten #5841</strain>
        <tissue evidence="1">Leaf</tissue>
    </source>
</reference>
<accession>A0A8T2SXZ6</accession>
<protein>
    <recommendedName>
        <fullName evidence="3">Tocopherol cyclase</fullName>
    </recommendedName>
</protein>
<comment type="caution">
    <text evidence="1">The sequence shown here is derived from an EMBL/GenBank/DDBJ whole genome shotgun (WGS) entry which is preliminary data.</text>
</comment>
<dbReference type="PANTHER" id="PTHR35309:SF2">
    <property type="entry name" value="TOCOPHEROL CYCLASE, CHLOROPLASTIC"/>
    <property type="match status" value="1"/>
</dbReference>